<proteinExistence type="predicted"/>
<dbReference type="RefSeq" id="XP_002770367.1">
    <property type="nucleotide sequence ID" value="XM_002770321.1"/>
</dbReference>
<dbReference type="Proteomes" id="UP000000599">
    <property type="component" value="Chromosome D"/>
</dbReference>
<evidence type="ECO:0000313" key="1">
    <source>
        <dbReference type="EMBL" id="CAR65721.1"/>
    </source>
</evidence>
<organism evidence="1 2">
    <name type="scientific">Debaryomyces hansenii (strain ATCC 36239 / CBS 767 / BCRC 21394 / JCM 1990 / NBRC 0083 / IGC 2968)</name>
    <name type="common">Yeast</name>
    <name type="synonym">Torulaspora hansenii</name>
    <dbReference type="NCBI Taxonomy" id="284592"/>
    <lineage>
        <taxon>Eukaryota</taxon>
        <taxon>Fungi</taxon>
        <taxon>Dikarya</taxon>
        <taxon>Ascomycota</taxon>
        <taxon>Saccharomycotina</taxon>
        <taxon>Pichiomycetes</taxon>
        <taxon>Debaryomycetaceae</taxon>
        <taxon>Debaryomyces</taxon>
    </lineage>
</organism>
<dbReference type="VEuPathDB" id="FungiDB:DEHA2D19206g"/>
<dbReference type="GeneID" id="8998590"/>
<accession>B5RTN6</accession>
<protein>
    <submittedName>
        <fullName evidence="1">DEHA2D19206p</fullName>
    </submittedName>
</protein>
<keyword evidence="2" id="KW-1185">Reference proteome</keyword>
<sequence>MNITLAFTQKTLTFIAAETFLQNQFSLPLRIGYHYLDNSLTA</sequence>
<name>B5RTN6_DEBHA</name>
<evidence type="ECO:0000313" key="2">
    <source>
        <dbReference type="Proteomes" id="UP000000599"/>
    </source>
</evidence>
<dbReference type="HOGENOM" id="CLU_3260522_0_0_1"/>
<gene>
    <name evidence="1" type="ordered locus">DEHA2D19206g</name>
</gene>
<dbReference type="EMBL" id="CR382136">
    <property type="protein sequence ID" value="CAR65721.1"/>
    <property type="molecule type" value="Genomic_DNA"/>
</dbReference>
<dbReference type="AlphaFoldDB" id="B5RTN6"/>
<reference evidence="1 2" key="1">
    <citation type="journal article" date="2004" name="Nature">
        <title>Genome evolution in yeasts.</title>
        <authorList>
            <consortium name="Genolevures"/>
            <person name="Dujon B."/>
            <person name="Sherman D."/>
            <person name="Fischer G."/>
            <person name="Durrens P."/>
            <person name="Casaregola S."/>
            <person name="Lafontaine I."/>
            <person name="de Montigny J."/>
            <person name="Marck C."/>
            <person name="Neuveglise C."/>
            <person name="Talla E."/>
            <person name="Goffard N."/>
            <person name="Frangeul L."/>
            <person name="Aigle M."/>
            <person name="Anthouard V."/>
            <person name="Babour A."/>
            <person name="Barbe V."/>
            <person name="Barnay S."/>
            <person name="Blanchin S."/>
            <person name="Beckerich J.M."/>
            <person name="Beyne E."/>
            <person name="Bleykasten C."/>
            <person name="Boisrame A."/>
            <person name="Boyer J."/>
            <person name="Cattolico L."/>
            <person name="Confanioleri F."/>
            <person name="de Daruvar A."/>
            <person name="Despons L."/>
            <person name="Fabre E."/>
            <person name="Fairhead C."/>
            <person name="Ferry-Dumazet H."/>
            <person name="Groppi A."/>
            <person name="Hantraye F."/>
            <person name="Hennequin C."/>
            <person name="Jauniaux N."/>
            <person name="Joyet P."/>
            <person name="Kachouri R."/>
            <person name="Kerrest A."/>
            <person name="Koszul R."/>
            <person name="Lemaire M."/>
            <person name="Lesur I."/>
            <person name="Ma L."/>
            <person name="Muller H."/>
            <person name="Nicaud J.M."/>
            <person name="Nikolski M."/>
            <person name="Oztas S."/>
            <person name="Ozier-Kalogeropoulos O."/>
            <person name="Pellenz S."/>
            <person name="Potier S."/>
            <person name="Richard G.F."/>
            <person name="Straub M.L."/>
            <person name="Suleau A."/>
            <person name="Swennene D."/>
            <person name="Tekaia F."/>
            <person name="Wesolowski-Louvel M."/>
            <person name="Westhof E."/>
            <person name="Wirth B."/>
            <person name="Zeniou-Meyer M."/>
            <person name="Zivanovic I."/>
            <person name="Bolotin-Fukuhara M."/>
            <person name="Thierry A."/>
            <person name="Bouchier C."/>
            <person name="Caudron B."/>
            <person name="Scarpelli C."/>
            <person name="Gaillardin C."/>
            <person name="Weissenbach J."/>
            <person name="Wincker P."/>
            <person name="Souciet J.L."/>
        </authorList>
    </citation>
    <scope>NUCLEOTIDE SEQUENCE [LARGE SCALE GENOMIC DNA]</scope>
    <source>
        <strain evidence="2">ATCC 36239 / CBS 767 / BCRC 21394 / JCM 1990 / NBRC 0083 / IGC 2968</strain>
    </source>
</reference>
<dbReference type="InParanoid" id="B5RTN6"/>
<dbReference type="KEGG" id="dha:DEHA2D19206g"/>